<accession>A0A8J3ZVT1</accession>
<keyword evidence="6 7" id="KW-0472">Membrane</keyword>
<evidence type="ECO:0000313" key="9">
    <source>
        <dbReference type="EMBL" id="GIJ70083.1"/>
    </source>
</evidence>
<feature type="transmembrane region" description="Helical" evidence="7">
    <location>
        <begin position="306"/>
        <end position="331"/>
    </location>
</feature>
<evidence type="ECO:0000256" key="7">
    <source>
        <dbReference type="SAM" id="Phobius"/>
    </source>
</evidence>
<feature type="transmembrane region" description="Helical" evidence="7">
    <location>
        <begin position="369"/>
        <end position="388"/>
    </location>
</feature>
<reference evidence="9" key="1">
    <citation type="submission" date="2021-01" db="EMBL/GenBank/DDBJ databases">
        <title>Whole genome shotgun sequence of Virgisporangium ochraceum NBRC 16418.</title>
        <authorList>
            <person name="Komaki H."/>
            <person name="Tamura T."/>
        </authorList>
    </citation>
    <scope>NUCLEOTIDE SEQUENCE</scope>
    <source>
        <strain evidence="9">NBRC 16418</strain>
    </source>
</reference>
<comment type="caution">
    <text evidence="9">The sequence shown here is derived from an EMBL/GenBank/DDBJ whole genome shotgun (WGS) entry which is preliminary data.</text>
</comment>
<dbReference type="InterPro" id="IPR036259">
    <property type="entry name" value="MFS_trans_sf"/>
</dbReference>
<dbReference type="InterPro" id="IPR010290">
    <property type="entry name" value="TM_effector"/>
</dbReference>
<proteinExistence type="predicted"/>
<sequence>MSLWRNRDFMLLWSGQVVSTLGTRISGIAYPLLVLALTGSPAQAGLVGFAQGLPFLVWFLPAGALVDRWPRKRVMLVADLGRGLALGTVAAAVLVDRITVAHLLLVAFVEGTLYVFFLLAEGAALPHVVPRPQLSTAIAQNQARDQGADLVGQPLGGFLFGLGHAVPFVVDAVSYLVAFVALLPIRPVLEDRPAAARRHLVAEIAEGVRWLWRQRMIRTLVGLIALSNFTFNALFLVIIVRARDLGASPLAIGLLLGTFGVGALVGALAAPVVQRRVAPNVVLVGSLWVWAVQLVLLAVAPNLFLLAAVCALGTLVGPVFNVVVAAYRYALTPDRLQGRVSSVGRLVAWGTLPLGALVGGLAVERFGAVPTFAGLAVVAVAVAVAGTATSHVRRAPRVETLP</sequence>
<feature type="transmembrane region" description="Helical" evidence="7">
    <location>
        <begin position="343"/>
        <end position="363"/>
    </location>
</feature>
<evidence type="ECO:0000313" key="10">
    <source>
        <dbReference type="Proteomes" id="UP000635606"/>
    </source>
</evidence>
<keyword evidence="2" id="KW-0813">Transport</keyword>
<feature type="transmembrane region" description="Helical" evidence="7">
    <location>
        <begin position="281"/>
        <end position="300"/>
    </location>
</feature>
<evidence type="ECO:0000256" key="2">
    <source>
        <dbReference type="ARBA" id="ARBA00022448"/>
    </source>
</evidence>
<dbReference type="Proteomes" id="UP000635606">
    <property type="component" value="Unassembled WGS sequence"/>
</dbReference>
<dbReference type="InterPro" id="IPR020846">
    <property type="entry name" value="MFS_dom"/>
</dbReference>
<dbReference type="CDD" id="cd06173">
    <property type="entry name" value="MFS_MefA_like"/>
    <property type="match status" value="1"/>
</dbReference>
<dbReference type="GO" id="GO:0022857">
    <property type="term" value="F:transmembrane transporter activity"/>
    <property type="evidence" value="ECO:0007669"/>
    <property type="project" value="InterPro"/>
</dbReference>
<feature type="transmembrane region" description="Helical" evidence="7">
    <location>
        <begin position="219"/>
        <end position="240"/>
    </location>
</feature>
<dbReference type="RefSeq" id="WP_203929979.1">
    <property type="nucleotide sequence ID" value="NZ_BOPH01000072.1"/>
</dbReference>
<evidence type="ECO:0000256" key="4">
    <source>
        <dbReference type="ARBA" id="ARBA00022692"/>
    </source>
</evidence>
<dbReference type="SUPFAM" id="SSF103473">
    <property type="entry name" value="MFS general substrate transporter"/>
    <property type="match status" value="1"/>
</dbReference>
<dbReference type="PANTHER" id="PTHR23513">
    <property type="entry name" value="INTEGRAL MEMBRANE EFFLUX PROTEIN-RELATED"/>
    <property type="match status" value="1"/>
</dbReference>
<feature type="transmembrane region" description="Helical" evidence="7">
    <location>
        <begin position="43"/>
        <end position="62"/>
    </location>
</feature>
<keyword evidence="5 7" id="KW-1133">Transmembrane helix</keyword>
<keyword evidence="10" id="KW-1185">Reference proteome</keyword>
<gene>
    <name evidence="9" type="ORF">Voc01_050000</name>
</gene>
<feature type="transmembrane region" description="Helical" evidence="7">
    <location>
        <begin position="246"/>
        <end position="269"/>
    </location>
</feature>
<dbReference type="EMBL" id="BOPH01000072">
    <property type="protein sequence ID" value="GIJ70083.1"/>
    <property type="molecule type" value="Genomic_DNA"/>
</dbReference>
<dbReference type="Gene3D" id="1.20.1250.20">
    <property type="entry name" value="MFS general substrate transporter like domains"/>
    <property type="match status" value="1"/>
</dbReference>
<evidence type="ECO:0000256" key="6">
    <source>
        <dbReference type="ARBA" id="ARBA00023136"/>
    </source>
</evidence>
<feature type="transmembrane region" description="Helical" evidence="7">
    <location>
        <begin position="101"/>
        <end position="126"/>
    </location>
</feature>
<feature type="transmembrane region" description="Helical" evidence="7">
    <location>
        <begin position="172"/>
        <end position="189"/>
    </location>
</feature>
<evidence type="ECO:0000259" key="8">
    <source>
        <dbReference type="PROSITE" id="PS50850"/>
    </source>
</evidence>
<dbReference type="AlphaFoldDB" id="A0A8J3ZVT1"/>
<name>A0A8J3ZVT1_9ACTN</name>
<feature type="domain" description="Major facilitator superfamily (MFS) profile" evidence="8">
    <location>
        <begin position="8"/>
        <end position="391"/>
    </location>
</feature>
<keyword evidence="4 7" id="KW-0812">Transmembrane</keyword>
<dbReference type="PROSITE" id="PS50850">
    <property type="entry name" value="MFS"/>
    <property type="match status" value="1"/>
</dbReference>
<comment type="subcellular location">
    <subcellularLocation>
        <location evidence="1">Cell membrane</location>
        <topology evidence="1">Multi-pass membrane protein</topology>
    </subcellularLocation>
</comment>
<evidence type="ECO:0000256" key="3">
    <source>
        <dbReference type="ARBA" id="ARBA00022475"/>
    </source>
</evidence>
<dbReference type="PANTHER" id="PTHR23513:SF6">
    <property type="entry name" value="MAJOR FACILITATOR SUPERFAMILY ASSOCIATED DOMAIN-CONTAINING PROTEIN"/>
    <property type="match status" value="1"/>
</dbReference>
<organism evidence="9 10">
    <name type="scientific">Virgisporangium ochraceum</name>
    <dbReference type="NCBI Taxonomy" id="65505"/>
    <lineage>
        <taxon>Bacteria</taxon>
        <taxon>Bacillati</taxon>
        <taxon>Actinomycetota</taxon>
        <taxon>Actinomycetes</taxon>
        <taxon>Micromonosporales</taxon>
        <taxon>Micromonosporaceae</taxon>
        <taxon>Virgisporangium</taxon>
    </lineage>
</organism>
<protein>
    <submittedName>
        <fullName evidence="9">MFS transporter</fullName>
    </submittedName>
</protein>
<dbReference type="Pfam" id="PF05977">
    <property type="entry name" value="MFS_3"/>
    <property type="match status" value="1"/>
</dbReference>
<keyword evidence="3" id="KW-1003">Cell membrane</keyword>
<evidence type="ECO:0000256" key="1">
    <source>
        <dbReference type="ARBA" id="ARBA00004651"/>
    </source>
</evidence>
<evidence type="ECO:0000256" key="5">
    <source>
        <dbReference type="ARBA" id="ARBA00022989"/>
    </source>
</evidence>
<dbReference type="GO" id="GO:0005886">
    <property type="term" value="C:plasma membrane"/>
    <property type="evidence" value="ECO:0007669"/>
    <property type="project" value="UniProtKB-SubCell"/>
</dbReference>